<gene>
    <name evidence="1" type="ORF">UY40_C0004G0040</name>
</gene>
<proteinExistence type="predicted"/>
<evidence type="ECO:0008006" key="3">
    <source>
        <dbReference type="Google" id="ProtNLM"/>
    </source>
</evidence>
<reference evidence="1 2" key="1">
    <citation type="journal article" date="2015" name="Nature">
        <title>rRNA introns, odd ribosomes, and small enigmatic genomes across a large radiation of phyla.</title>
        <authorList>
            <person name="Brown C.T."/>
            <person name="Hug L.A."/>
            <person name="Thomas B.C."/>
            <person name="Sharon I."/>
            <person name="Castelle C.J."/>
            <person name="Singh A."/>
            <person name="Wilkins M.J."/>
            <person name="Williams K.H."/>
            <person name="Banfield J.F."/>
        </authorList>
    </citation>
    <scope>NUCLEOTIDE SEQUENCE [LARGE SCALE GENOMIC DNA]</scope>
</reference>
<evidence type="ECO:0000313" key="1">
    <source>
        <dbReference type="EMBL" id="KKW06056.1"/>
    </source>
</evidence>
<protein>
    <recommendedName>
        <fullName evidence="3">4Fe-4S ferredoxin-type domain-containing protein</fullName>
    </recommendedName>
</protein>
<dbReference type="SUPFAM" id="SSF54862">
    <property type="entry name" value="4Fe-4S ferredoxins"/>
    <property type="match status" value="1"/>
</dbReference>
<accession>A0A0G1VHW8</accession>
<dbReference type="STRING" id="1618342.UY40_C0004G0040"/>
<name>A0A0G1VHW8_9BACT</name>
<dbReference type="AlphaFoldDB" id="A0A0G1VHW8"/>
<organism evidence="1 2">
    <name type="scientific">candidate division CPR1 bacterium GW2011_GWC1_49_13</name>
    <dbReference type="NCBI Taxonomy" id="1618342"/>
    <lineage>
        <taxon>Bacteria</taxon>
        <taxon>candidate division CPR1</taxon>
    </lineage>
</organism>
<dbReference type="EMBL" id="LCPW01000004">
    <property type="protein sequence ID" value="KKW06056.1"/>
    <property type="molecule type" value="Genomic_DNA"/>
</dbReference>
<sequence>MPKILKPARMERCIGCGLCELVASRLTKNKHSYADSFVQIRKKSPGQPYFKAVIDYGQKTDYREVKDICPENCYDIENA</sequence>
<evidence type="ECO:0000313" key="2">
    <source>
        <dbReference type="Proteomes" id="UP000034119"/>
    </source>
</evidence>
<dbReference type="Proteomes" id="UP000034119">
    <property type="component" value="Unassembled WGS sequence"/>
</dbReference>
<comment type="caution">
    <text evidence="1">The sequence shown here is derived from an EMBL/GenBank/DDBJ whole genome shotgun (WGS) entry which is preliminary data.</text>
</comment>